<keyword evidence="1" id="KW-1133">Transmembrane helix</keyword>
<proteinExistence type="predicted"/>
<dbReference type="EMBL" id="JBIGIC010000067">
    <property type="protein sequence ID" value="MFG6490632.1"/>
    <property type="molecule type" value="Genomic_DNA"/>
</dbReference>
<reference evidence="2 3" key="1">
    <citation type="submission" date="2024-08" db="EMBL/GenBank/DDBJ databases">
        <authorList>
            <person name="Lu H."/>
        </authorList>
    </citation>
    <scope>NUCLEOTIDE SEQUENCE [LARGE SCALE GENOMIC DNA]</scope>
    <source>
        <strain evidence="2 3">BYS78W</strain>
    </source>
</reference>
<comment type="caution">
    <text evidence="2">The sequence shown here is derived from an EMBL/GenBank/DDBJ whole genome shotgun (WGS) entry which is preliminary data.</text>
</comment>
<evidence type="ECO:0000313" key="2">
    <source>
        <dbReference type="EMBL" id="MFG6490632.1"/>
    </source>
</evidence>
<evidence type="ECO:0000313" key="3">
    <source>
        <dbReference type="Proteomes" id="UP001606134"/>
    </source>
</evidence>
<accession>A0ABW7HLE4</accession>
<dbReference type="Proteomes" id="UP001606134">
    <property type="component" value="Unassembled WGS sequence"/>
</dbReference>
<gene>
    <name evidence="2" type="ORF">ACG04R_28520</name>
</gene>
<dbReference type="RefSeq" id="WP_394418220.1">
    <property type="nucleotide sequence ID" value="NZ_JBIGIC010000067.1"/>
</dbReference>
<evidence type="ECO:0008006" key="4">
    <source>
        <dbReference type="Google" id="ProtNLM"/>
    </source>
</evidence>
<feature type="transmembrane region" description="Helical" evidence="1">
    <location>
        <begin position="6"/>
        <end position="24"/>
    </location>
</feature>
<sequence>WRHALVYSPAVLVLILAVALWTLLSVKRDFDDAGGFAFGWFHGYHEAMNSVRNAKAIFLVRALLPRWPAAAAPRPRGFSRGLLLGLVAALAAGSAA</sequence>
<name>A0ABW7HLE4_9BURK</name>
<protein>
    <recommendedName>
        <fullName evidence="4">MFS transporter</fullName>
    </recommendedName>
</protein>
<keyword evidence="1" id="KW-0472">Membrane</keyword>
<evidence type="ECO:0000256" key="1">
    <source>
        <dbReference type="SAM" id="Phobius"/>
    </source>
</evidence>
<keyword evidence="1" id="KW-0812">Transmembrane</keyword>
<feature type="non-terminal residue" evidence="2">
    <location>
        <position position="1"/>
    </location>
</feature>
<keyword evidence="3" id="KW-1185">Reference proteome</keyword>
<organism evidence="2 3">
    <name type="scientific">Pelomonas candidula</name>
    <dbReference type="NCBI Taxonomy" id="3299025"/>
    <lineage>
        <taxon>Bacteria</taxon>
        <taxon>Pseudomonadati</taxon>
        <taxon>Pseudomonadota</taxon>
        <taxon>Betaproteobacteria</taxon>
        <taxon>Burkholderiales</taxon>
        <taxon>Sphaerotilaceae</taxon>
        <taxon>Roseateles</taxon>
    </lineage>
</organism>
<feature type="non-terminal residue" evidence="2">
    <location>
        <position position="96"/>
    </location>
</feature>